<accession>A0ABW3YDE5</accession>
<feature type="transmembrane region" description="Helical" evidence="1">
    <location>
        <begin position="15"/>
        <end position="34"/>
    </location>
</feature>
<sequence length="106" mass="11736">MDRSEDDPSTSDRRIGLVWVIALVGLVIGGWLAASRLGGASAGIVVEKTTEYVACHQSGSRYDSVQNCKERRCPRIDYLTGDGRRKGVCVSQQRFDSLRVGDRFEE</sequence>
<evidence type="ECO:0000313" key="3">
    <source>
        <dbReference type="Proteomes" id="UP001597260"/>
    </source>
</evidence>
<keyword evidence="3" id="KW-1185">Reference proteome</keyword>
<comment type="caution">
    <text evidence="2">The sequence shown here is derived from an EMBL/GenBank/DDBJ whole genome shotgun (WGS) entry which is preliminary data.</text>
</comment>
<gene>
    <name evidence="2" type="ORF">ACFQ4H_11750</name>
</gene>
<keyword evidence="1" id="KW-1133">Transmembrane helix</keyword>
<dbReference type="EMBL" id="JBHTMP010000014">
    <property type="protein sequence ID" value="MFD1321763.1"/>
    <property type="molecule type" value="Genomic_DNA"/>
</dbReference>
<keyword evidence="1" id="KW-0472">Membrane</keyword>
<reference evidence="3" key="1">
    <citation type="journal article" date="2019" name="Int. J. Syst. Evol. Microbiol.">
        <title>The Global Catalogue of Microorganisms (GCM) 10K type strain sequencing project: providing services to taxonomists for standard genome sequencing and annotation.</title>
        <authorList>
            <consortium name="The Broad Institute Genomics Platform"/>
            <consortium name="The Broad Institute Genome Sequencing Center for Infectious Disease"/>
            <person name="Wu L."/>
            <person name="Ma J."/>
        </authorList>
    </citation>
    <scope>NUCLEOTIDE SEQUENCE [LARGE SCALE GENOMIC DNA]</scope>
    <source>
        <strain evidence="3">JCM 31037</strain>
    </source>
</reference>
<proteinExistence type="predicted"/>
<dbReference type="RefSeq" id="WP_377570028.1">
    <property type="nucleotide sequence ID" value="NZ_JBHTMP010000014.1"/>
</dbReference>
<name>A0ABW3YDE5_9ACTN</name>
<dbReference type="Proteomes" id="UP001597260">
    <property type="component" value="Unassembled WGS sequence"/>
</dbReference>
<evidence type="ECO:0000256" key="1">
    <source>
        <dbReference type="SAM" id="Phobius"/>
    </source>
</evidence>
<evidence type="ECO:0000313" key="2">
    <source>
        <dbReference type="EMBL" id="MFD1321763.1"/>
    </source>
</evidence>
<keyword evidence="1" id="KW-0812">Transmembrane</keyword>
<organism evidence="2 3">
    <name type="scientific">Micromonospora sonneratiae</name>
    <dbReference type="NCBI Taxonomy" id="1184706"/>
    <lineage>
        <taxon>Bacteria</taxon>
        <taxon>Bacillati</taxon>
        <taxon>Actinomycetota</taxon>
        <taxon>Actinomycetes</taxon>
        <taxon>Micromonosporales</taxon>
        <taxon>Micromonosporaceae</taxon>
        <taxon>Micromonospora</taxon>
    </lineage>
</organism>
<protein>
    <submittedName>
        <fullName evidence="2">Uncharacterized protein</fullName>
    </submittedName>
</protein>